<reference evidence="11 12" key="1">
    <citation type="submission" date="2016-11" db="EMBL/GenBank/DDBJ databases">
        <title>Complete genome sequence of Streptomyces niveus SCSIO 3406.</title>
        <authorList>
            <person name="Zhu Q."/>
            <person name="Cheng W."/>
            <person name="Song Y."/>
            <person name="Li Q."/>
            <person name="Ju J."/>
        </authorList>
    </citation>
    <scope>NUCLEOTIDE SEQUENCE [LARGE SCALE GENOMIC DNA]</scope>
    <source>
        <strain evidence="11 12">SCSIO 3406</strain>
    </source>
</reference>
<dbReference type="GO" id="GO:0004867">
    <property type="term" value="F:serine-type endopeptidase inhibitor activity"/>
    <property type="evidence" value="ECO:0007669"/>
    <property type="project" value="UniProtKB-KW"/>
</dbReference>
<comment type="subcellular location">
    <subcellularLocation>
        <location evidence="1">Secreted</location>
    </subcellularLocation>
</comment>
<evidence type="ECO:0000256" key="7">
    <source>
        <dbReference type="ARBA" id="ARBA00023157"/>
    </source>
</evidence>
<dbReference type="InterPro" id="IPR000691">
    <property type="entry name" value="Prot_inh_I16_SSI"/>
</dbReference>
<evidence type="ECO:0000259" key="10">
    <source>
        <dbReference type="Pfam" id="PF00720"/>
    </source>
</evidence>
<dbReference type="AlphaFoldDB" id="A0A1U9QUR8"/>
<keyword evidence="12" id="KW-1185">Reference proteome</keyword>
<comment type="similarity">
    <text evidence="2 8">Belongs to the protease inhibitor I16 (SSI) family.</text>
</comment>
<name>A0A1U9QUR8_STRNV</name>
<protein>
    <recommendedName>
        <fullName evidence="10">Subtilisin inhibitor domain-containing protein</fullName>
    </recommendedName>
</protein>
<dbReference type="KEGG" id="snw:BBN63_17340"/>
<accession>A0A1U9QUR8</accession>
<gene>
    <name evidence="11" type="ORF">BBN63_17340</name>
</gene>
<keyword evidence="7" id="KW-1015">Disulfide bond</keyword>
<keyword evidence="4" id="KW-0964">Secreted</keyword>
<evidence type="ECO:0000256" key="8">
    <source>
        <dbReference type="RuleBase" id="RU003471"/>
    </source>
</evidence>
<dbReference type="PROSITE" id="PS51318">
    <property type="entry name" value="TAT"/>
    <property type="match status" value="1"/>
</dbReference>
<evidence type="ECO:0000256" key="5">
    <source>
        <dbReference type="ARBA" id="ARBA00022690"/>
    </source>
</evidence>
<dbReference type="SUPFAM" id="SSF55399">
    <property type="entry name" value="Subtilisin inhibitor"/>
    <property type="match status" value="1"/>
</dbReference>
<dbReference type="InterPro" id="IPR006311">
    <property type="entry name" value="TAT_signal"/>
</dbReference>
<feature type="domain" description="Subtilisin inhibitor" evidence="10">
    <location>
        <begin position="59"/>
        <end position="138"/>
    </location>
</feature>
<dbReference type="RefSeq" id="WP_237285628.1">
    <property type="nucleotide sequence ID" value="NZ_CP018047.1"/>
</dbReference>
<keyword evidence="9" id="KW-0732">Signal</keyword>
<sequence length="164" mass="17266">MSRRSFLTVTAAFAASLAAVAAFAPTATAGPLDIAWTALPPLFQEQGQGQEQQQAQDRLTVTVVDTNITRADGTYELKCGPTGGTHPEARSACARLDELAGEGKDPFTPVPEGQMCTMQMGGPATARVTGTWQGRSIDATFSRKNGCEISRWQNLVPVLPAATG</sequence>
<dbReference type="InterPro" id="IPR020054">
    <property type="entry name" value="Prot_inh_SSI_I16_CS"/>
</dbReference>
<evidence type="ECO:0000256" key="1">
    <source>
        <dbReference type="ARBA" id="ARBA00004613"/>
    </source>
</evidence>
<dbReference type="InterPro" id="IPR023549">
    <property type="entry name" value="Subtilisin_inhibitor"/>
</dbReference>
<dbReference type="PROSITE" id="PS00999">
    <property type="entry name" value="SSI"/>
    <property type="match status" value="1"/>
</dbReference>
<comment type="subunit">
    <text evidence="3">Homodimer.</text>
</comment>
<dbReference type="Proteomes" id="UP000189677">
    <property type="component" value="Chromosome"/>
</dbReference>
<dbReference type="PRINTS" id="PR00294">
    <property type="entry name" value="SSBTLNINHBTR"/>
</dbReference>
<keyword evidence="5 8" id="KW-0646">Protease inhibitor</keyword>
<dbReference type="GO" id="GO:0005576">
    <property type="term" value="C:extracellular region"/>
    <property type="evidence" value="ECO:0007669"/>
    <property type="project" value="UniProtKB-SubCell"/>
</dbReference>
<organism evidence="11 12">
    <name type="scientific">Streptomyces niveus</name>
    <name type="common">Streptomyces spheroides</name>
    <dbReference type="NCBI Taxonomy" id="193462"/>
    <lineage>
        <taxon>Bacteria</taxon>
        <taxon>Bacillati</taxon>
        <taxon>Actinomycetota</taxon>
        <taxon>Actinomycetes</taxon>
        <taxon>Kitasatosporales</taxon>
        <taxon>Streptomycetaceae</taxon>
        <taxon>Streptomyces</taxon>
    </lineage>
</organism>
<evidence type="ECO:0000313" key="12">
    <source>
        <dbReference type="Proteomes" id="UP000189677"/>
    </source>
</evidence>
<dbReference type="Pfam" id="PF00720">
    <property type="entry name" value="SSI"/>
    <property type="match status" value="1"/>
</dbReference>
<dbReference type="Gene3D" id="3.30.350.10">
    <property type="entry name" value="Subtilisin inhibitor-like"/>
    <property type="match status" value="1"/>
</dbReference>
<proteinExistence type="inferred from homology"/>
<evidence type="ECO:0000256" key="9">
    <source>
        <dbReference type="SAM" id="SignalP"/>
    </source>
</evidence>
<evidence type="ECO:0000256" key="3">
    <source>
        <dbReference type="ARBA" id="ARBA00011738"/>
    </source>
</evidence>
<evidence type="ECO:0000313" key="11">
    <source>
        <dbReference type="EMBL" id="AQU67743.1"/>
    </source>
</evidence>
<keyword evidence="6 8" id="KW-0722">Serine protease inhibitor</keyword>
<evidence type="ECO:0000256" key="6">
    <source>
        <dbReference type="ARBA" id="ARBA00022900"/>
    </source>
</evidence>
<evidence type="ECO:0000256" key="2">
    <source>
        <dbReference type="ARBA" id="ARBA00010472"/>
    </source>
</evidence>
<dbReference type="InterPro" id="IPR036819">
    <property type="entry name" value="Subtilisin_inhibitor-like_sf"/>
</dbReference>
<dbReference type="EMBL" id="CP018047">
    <property type="protein sequence ID" value="AQU67743.1"/>
    <property type="molecule type" value="Genomic_DNA"/>
</dbReference>
<feature type="signal peptide" evidence="9">
    <location>
        <begin position="1"/>
        <end position="29"/>
    </location>
</feature>
<evidence type="ECO:0000256" key="4">
    <source>
        <dbReference type="ARBA" id="ARBA00022525"/>
    </source>
</evidence>
<feature type="chain" id="PRO_5039308914" description="Subtilisin inhibitor domain-containing protein" evidence="9">
    <location>
        <begin position="30"/>
        <end position="164"/>
    </location>
</feature>